<feature type="transmembrane region" description="Helical" evidence="5">
    <location>
        <begin position="71"/>
        <end position="91"/>
    </location>
</feature>
<keyword evidence="4 5" id="KW-0472">Membrane</keyword>
<reference evidence="6 7" key="1">
    <citation type="journal article" date="2017" name="Mol. Biol. Evol.">
        <title>The 4-celled Tetrabaena socialis nuclear genome reveals the essential components for genetic control of cell number at the origin of multicellularity in the volvocine lineage.</title>
        <authorList>
            <person name="Featherston J."/>
            <person name="Arakaki Y."/>
            <person name="Hanschen E.R."/>
            <person name="Ferris P.J."/>
            <person name="Michod R.E."/>
            <person name="Olson B.J.S.C."/>
            <person name="Nozaki H."/>
            <person name="Durand P.M."/>
        </authorList>
    </citation>
    <scope>NUCLEOTIDE SEQUENCE [LARGE SCALE GENOMIC DNA]</scope>
    <source>
        <strain evidence="6 7">NIES-571</strain>
    </source>
</reference>
<gene>
    <name evidence="6" type="ORF">TSOC_009230</name>
</gene>
<accession>A0A2J7ZWD3</accession>
<evidence type="ECO:0000256" key="2">
    <source>
        <dbReference type="ARBA" id="ARBA00022692"/>
    </source>
</evidence>
<dbReference type="SUPFAM" id="SSF103511">
    <property type="entry name" value="Chlorophyll a-b binding protein"/>
    <property type="match status" value="2"/>
</dbReference>
<dbReference type="AlphaFoldDB" id="A0A2J7ZWD3"/>
<evidence type="ECO:0000313" key="6">
    <source>
        <dbReference type="EMBL" id="PNH04579.1"/>
    </source>
</evidence>
<keyword evidence="2 5" id="KW-0812">Transmembrane</keyword>
<evidence type="ECO:0000313" key="7">
    <source>
        <dbReference type="Proteomes" id="UP000236333"/>
    </source>
</evidence>
<evidence type="ECO:0000256" key="4">
    <source>
        <dbReference type="ARBA" id="ARBA00023136"/>
    </source>
</evidence>
<comment type="caution">
    <text evidence="6">The sequence shown here is derived from an EMBL/GenBank/DDBJ whole genome shotgun (WGS) entry which is preliminary data.</text>
</comment>
<evidence type="ECO:0000256" key="1">
    <source>
        <dbReference type="ARBA" id="ARBA00004141"/>
    </source>
</evidence>
<name>A0A2J7ZWD3_9CHLO</name>
<evidence type="ECO:0000256" key="5">
    <source>
        <dbReference type="SAM" id="Phobius"/>
    </source>
</evidence>
<comment type="subcellular location">
    <subcellularLocation>
        <location evidence="1">Membrane</location>
        <topology evidence="1">Multi-pass membrane protein</topology>
    </subcellularLocation>
</comment>
<keyword evidence="7" id="KW-1185">Reference proteome</keyword>
<dbReference type="EMBL" id="PGGS01000376">
    <property type="protein sequence ID" value="PNH04579.1"/>
    <property type="molecule type" value="Genomic_DNA"/>
</dbReference>
<proteinExistence type="predicted"/>
<feature type="transmembrane region" description="Helical" evidence="5">
    <location>
        <begin position="103"/>
        <end position="123"/>
    </location>
</feature>
<dbReference type="GO" id="GO:0016020">
    <property type="term" value="C:membrane"/>
    <property type="evidence" value="ECO:0007669"/>
    <property type="project" value="UniProtKB-SubCell"/>
</dbReference>
<dbReference type="GO" id="GO:0009507">
    <property type="term" value="C:chloroplast"/>
    <property type="evidence" value="ECO:0007669"/>
    <property type="project" value="UniProtKB-SubCell"/>
</dbReference>
<dbReference type="Proteomes" id="UP000236333">
    <property type="component" value="Unassembled WGS sequence"/>
</dbReference>
<evidence type="ECO:0000256" key="3">
    <source>
        <dbReference type="ARBA" id="ARBA00022989"/>
    </source>
</evidence>
<dbReference type="PANTHER" id="PTHR14154">
    <property type="entry name" value="UPF0041 BRAIN PROTEIN 44-RELATED"/>
    <property type="match status" value="1"/>
</dbReference>
<keyword evidence="3 5" id="KW-1133">Transmembrane helix</keyword>
<sequence length="290" mass="30980">MMLHAANPRSALPARAVRRNALQPRAPRALVTRVRAEEKSGLAKVADSFGMPSDDGFFGFTPFSEMWVGRWSMLGFVSSIVVEFVTGKGTLAQVGLPAPSMPLLVAMVAVFGGATVVGSVVTVQQLVTKKMSRTSIDRYRSFLGLTKEDDWMSDTTARRMKGKADFTTPGVDTAAIEEVRREGMPADRFLSVDGTAAAQSTAEDMKAGVAVAEEPVAEPTPSSRPQISQSQLYSLDEAQYARDVEIANGRAAMVGFLAAILVEAATGKGIILQIIAYLKWSGILGPMSGF</sequence>
<dbReference type="Gene3D" id="1.10.3460.10">
    <property type="entry name" value="Chlorophyll a/b binding protein domain"/>
    <property type="match status" value="1"/>
</dbReference>
<organism evidence="6 7">
    <name type="scientific">Tetrabaena socialis</name>
    <dbReference type="NCBI Taxonomy" id="47790"/>
    <lineage>
        <taxon>Eukaryota</taxon>
        <taxon>Viridiplantae</taxon>
        <taxon>Chlorophyta</taxon>
        <taxon>core chlorophytes</taxon>
        <taxon>Chlorophyceae</taxon>
        <taxon>CS clade</taxon>
        <taxon>Chlamydomonadales</taxon>
        <taxon>Tetrabaenaceae</taxon>
        <taxon>Tetrabaena</taxon>
    </lineage>
</organism>
<protein>
    <submittedName>
        <fullName evidence="6">Uncharacterized protein</fullName>
    </submittedName>
</protein>
<dbReference type="OrthoDB" id="543868at2759"/>